<name>A0A501PG15_9PROT</name>
<keyword evidence="5" id="KW-1185">Reference proteome</keyword>
<evidence type="ECO:0000256" key="3">
    <source>
        <dbReference type="SAM" id="SignalP"/>
    </source>
</evidence>
<dbReference type="AlphaFoldDB" id="A0A501PG15"/>
<gene>
    <name evidence="4" type="ORF">FIV46_13755</name>
</gene>
<organism evidence="4 5">
    <name type="scientific">Emcibacter nanhaiensis</name>
    <dbReference type="NCBI Taxonomy" id="1505037"/>
    <lineage>
        <taxon>Bacteria</taxon>
        <taxon>Pseudomonadati</taxon>
        <taxon>Pseudomonadota</taxon>
        <taxon>Alphaproteobacteria</taxon>
        <taxon>Emcibacterales</taxon>
        <taxon>Emcibacteraceae</taxon>
        <taxon>Emcibacter</taxon>
    </lineage>
</organism>
<sequence length="465" mass="50370">MPGLTKITKVLLLSGTMLVSLPAVTANAQTVEERLDKLEAALDKILKKLDSQDSKLSEQDKEIVKQAERLTKTEEMAKAPPPPSLPDKEKAKTDGFMVGSTNIKIGGYVKLDAMVSSYSDGAPASNNLGRDFYIPGLTTVNAAGDRETVTDFNPRETRINFATSTPAGDGVVKTLLEMDFQTTNDGDERTTNGYSPRLRQAIISYDNWTFGQTWSTFQDVGALAENLDFVGPAEGTVFVRQAMLRYTNGPFQIALEQPETTVTGTPSTPSGAGARVLPGTDPVPDLVARYNLKEDWGQVTIAGILRSLTIDQGTLDVPDDDSAVGYGVSLSGKIKVAQKDDFRFMITAGEGLGRYVALNTVNAAAVNAMGELETIGTISGFASYRHFWGEKSRSNITFSYFKADNPTAYTGTGVTDNAMSIHANYIYSPVPKLDVGIEYMYAERELENGLSGNMSRVQLSTKYAF</sequence>
<comment type="caution">
    <text evidence="4">The sequence shown here is derived from an EMBL/GenBank/DDBJ whole genome shotgun (WGS) entry which is preliminary data.</text>
</comment>
<evidence type="ECO:0000313" key="4">
    <source>
        <dbReference type="EMBL" id="TPD58942.1"/>
    </source>
</evidence>
<dbReference type="InterPro" id="IPR045748">
    <property type="entry name" value="DcaP"/>
</dbReference>
<dbReference type="Pfam" id="PF19577">
    <property type="entry name" value="DcaP"/>
    <property type="match status" value="1"/>
</dbReference>
<dbReference type="EMBL" id="VFIY01000016">
    <property type="protein sequence ID" value="TPD58942.1"/>
    <property type="molecule type" value="Genomic_DNA"/>
</dbReference>
<feature type="compositionally biased region" description="Basic and acidic residues" evidence="2">
    <location>
        <begin position="68"/>
        <end position="77"/>
    </location>
</feature>
<evidence type="ECO:0000313" key="5">
    <source>
        <dbReference type="Proteomes" id="UP000319148"/>
    </source>
</evidence>
<feature type="signal peptide" evidence="3">
    <location>
        <begin position="1"/>
        <end position="28"/>
    </location>
</feature>
<proteinExistence type="predicted"/>
<dbReference type="OrthoDB" id="9763822at2"/>
<reference evidence="5" key="1">
    <citation type="submission" date="2019-06" db="EMBL/GenBank/DDBJ databases">
        <title>The complete genome of Emcibacter congregatus ZYLT.</title>
        <authorList>
            <person name="Zhao Z."/>
        </authorList>
    </citation>
    <scope>NUCLEOTIDE SEQUENCE [LARGE SCALE GENOMIC DNA]</scope>
    <source>
        <strain evidence="5">MCCC 1A06723</strain>
    </source>
</reference>
<feature type="region of interest" description="Disordered" evidence="2">
    <location>
        <begin position="259"/>
        <end position="278"/>
    </location>
</feature>
<evidence type="ECO:0000256" key="1">
    <source>
        <dbReference type="SAM" id="Coils"/>
    </source>
</evidence>
<feature type="chain" id="PRO_5032969545" evidence="3">
    <location>
        <begin position="29"/>
        <end position="465"/>
    </location>
</feature>
<accession>A0A501PG15</accession>
<feature type="region of interest" description="Disordered" evidence="2">
    <location>
        <begin position="68"/>
        <end position="92"/>
    </location>
</feature>
<dbReference type="RefSeq" id="WP_139941519.1">
    <property type="nucleotide sequence ID" value="NZ_JBHSYP010000002.1"/>
</dbReference>
<dbReference type="SUPFAM" id="SSF56935">
    <property type="entry name" value="Porins"/>
    <property type="match status" value="1"/>
</dbReference>
<feature type="compositionally biased region" description="Low complexity" evidence="2">
    <location>
        <begin position="260"/>
        <end position="274"/>
    </location>
</feature>
<dbReference type="Proteomes" id="UP000319148">
    <property type="component" value="Unassembled WGS sequence"/>
</dbReference>
<keyword evidence="3" id="KW-0732">Signal</keyword>
<evidence type="ECO:0000256" key="2">
    <source>
        <dbReference type="SAM" id="MobiDB-lite"/>
    </source>
</evidence>
<keyword evidence="1" id="KW-0175">Coiled coil</keyword>
<protein>
    <submittedName>
        <fullName evidence="4">Uncharacterized protein</fullName>
    </submittedName>
</protein>
<feature type="coiled-coil region" evidence="1">
    <location>
        <begin position="21"/>
        <end position="55"/>
    </location>
</feature>